<dbReference type="Gene3D" id="3.60.110.10">
    <property type="entry name" value="Carbon-nitrogen hydrolase"/>
    <property type="match status" value="1"/>
</dbReference>
<protein>
    <recommendedName>
        <fullName evidence="2">CN hydrolase domain-containing protein</fullName>
    </recommendedName>
</protein>
<comment type="caution">
    <text evidence="1">The sequence shown here is derived from an EMBL/GenBank/DDBJ whole genome shotgun (WGS) entry which is preliminary data.</text>
</comment>
<dbReference type="AlphaFoldDB" id="A0A645F6G2"/>
<dbReference type="EMBL" id="VSSQ01055206">
    <property type="protein sequence ID" value="MPN09112.1"/>
    <property type="molecule type" value="Genomic_DNA"/>
</dbReference>
<evidence type="ECO:0000313" key="1">
    <source>
        <dbReference type="EMBL" id="MPN09112.1"/>
    </source>
</evidence>
<gene>
    <name evidence="1" type="ORF">SDC9_156400</name>
</gene>
<dbReference type="SUPFAM" id="SSF56317">
    <property type="entry name" value="Carbon-nitrogen hydrolase"/>
    <property type="match status" value="1"/>
</dbReference>
<reference evidence="1" key="1">
    <citation type="submission" date="2019-08" db="EMBL/GenBank/DDBJ databases">
        <authorList>
            <person name="Kucharzyk K."/>
            <person name="Murdoch R.W."/>
            <person name="Higgins S."/>
            <person name="Loffler F."/>
        </authorList>
    </citation>
    <scope>NUCLEOTIDE SEQUENCE</scope>
</reference>
<organism evidence="1">
    <name type="scientific">bioreactor metagenome</name>
    <dbReference type="NCBI Taxonomy" id="1076179"/>
    <lineage>
        <taxon>unclassified sequences</taxon>
        <taxon>metagenomes</taxon>
        <taxon>ecological metagenomes</taxon>
    </lineage>
</organism>
<sequence>MRIGLAQIDMGFEHKQYARTLCHEMILTGAKENVDFMVFPEMTLTGFTVNSPRKVSAKRLILTFYGKTALIARYVWTAPLEKPAREVYCVLECLKKRSRNFRGTLNS</sequence>
<dbReference type="InterPro" id="IPR036526">
    <property type="entry name" value="C-N_Hydrolase_sf"/>
</dbReference>
<name>A0A645F6G2_9ZZZZ</name>
<proteinExistence type="predicted"/>
<accession>A0A645F6G2</accession>
<evidence type="ECO:0008006" key="2">
    <source>
        <dbReference type="Google" id="ProtNLM"/>
    </source>
</evidence>